<evidence type="ECO:0000256" key="2">
    <source>
        <dbReference type="ARBA" id="ARBA00022803"/>
    </source>
</evidence>
<keyword evidence="2 3" id="KW-0802">TPR repeat</keyword>
<keyword evidence="5" id="KW-1185">Reference proteome</keyword>
<reference evidence="4 5" key="1">
    <citation type="journal article" date="2014" name="Genome Announc.">
        <title>Draft Genome Sequence of the Antitrypanosomally Active Sponge-Associated Bacterium Actinokineospora sp. Strain EG49.</title>
        <authorList>
            <person name="Harjes J."/>
            <person name="Ryu T."/>
            <person name="Abdelmohsen U.R."/>
            <person name="Moitinho-Silva L."/>
            <person name="Horn H."/>
            <person name="Ravasi T."/>
            <person name="Hentschel U."/>
        </authorList>
    </citation>
    <scope>NUCLEOTIDE SEQUENCE [LARGE SCALE GENOMIC DNA]</scope>
    <source>
        <strain evidence="4 5">EG49</strain>
    </source>
</reference>
<proteinExistence type="predicted"/>
<dbReference type="SMART" id="SM00028">
    <property type="entry name" value="TPR"/>
    <property type="match status" value="7"/>
</dbReference>
<dbReference type="InterPro" id="IPR011990">
    <property type="entry name" value="TPR-like_helical_dom_sf"/>
</dbReference>
<name>W7ISF5_9PSEU</name>
<dbReference type="InterPro" id="IPR050498">
    <property type="entry name" value="Ycf3"/>
</dbReference>
<dbReference type="SUPFAM" id="SSF48452">
    <property type="entry name" value="TPR-like"/>
    <property type="match status" value="2"/>
</dbReference>
<dbReference type="STRING" id="909613.UO65_1492"/>
<dbReference type="Proteomes" id="UP000019277">
    <property type="component" value="Unassembled WGS sequence"/>
</dbReference>
<comment type="caution">
    <text evidence="4">The sequence shown here is derived from an EMBL/GenBank/DDBJ whole genome shotgun (WGS) entry which is preliminary data.</text>
</comment>
<protein>
    <submittedName>
        <fullName evidence="4">TPR repeat</fullName>
    </submittedName>
</protein>
<accession>W7ISF5</accession>
<feature type="repeat" description="TPR" evidence="3">
    <location>
        <begin position="509"/>
        <end position="542"/>
    </location>
</feature>
<feature type="repeat" description="TPR" evidence="3">
    <location>
        <begin position="441"/>
        <end position="474"/>
    </location>
</feature>
<dbReference type="PATRIC" id="fig|909613.9.peg.1504"/>
<dbReference type="EMBL" id="AYXG01000051">
    <property type="protein sequence ID" value="EWC63278.1"/>
    <property type="molecule type" value="Genomic_DNA"/>
</dbReference>
<dbReference type="Gene3D" id="1.25.40.10">
    <property type="entry name" value="Tetratricopeptide repeat domain"/>
    <property type="match status" value="2"/>
</dbReference>
<dbReference type="Pfam" id="PF13432">
    <property type="entry name" value="TPR_16"/>
    <property type="match status" value="3"/>
</dbReference>
<dbReference type="RefSeq" id="WP_035279917.1">
    <property type="nucleotide sequence ID" value="NZ_AYXG01000051.1"/>
</dbReference>
<dbReference type="InterPro" id="IPR019734">
    <property type="entry name" value="TPR_rpt"/>
</dbReference>
<gene>
    <name evidence="4" type="ORF">UO65_1492</name>
</gene>
<evidence type="ECO:0000313" key="5">
    <source>
        <dbReference type="Proteomes" id="UP000019277"/>
    </source>
</evidence>
<organism evidence="4 5">
    <name type="scientific">Actinokineospora spheciospongiae</name>
    <dbReference type="NCBI Taxonomy" id="909613"/>
    <lineage>
        <taxon>Bacteria</taxon>
        <taxon>Bacillati</taxon>
        <taxon>Actinomycetota</taxon>
        <taxon>Actinomycetes</taxon>
        <taxon>Pseudonocardiales</taxon>
        <taxon>Pseudonocardiaceae</taxon>
        <taxon>Actinokineospora</taxon>
    </lineage>
</organism>
<evidence type="ECO:0000256" key="3">
    <source>
        <dbReference type="PROSITE-ProRule" id="PRU00339"/>
    </source>
</evidence>
<dbReference type="PROSITE" id="PS50005">
    <property type="entry name" value="TPR"/>
    <property type="match status" value="2"/>
</dbReference>
<dbReference type="AlphaFoldDB" id="W7ISF5"/>
<dbReference type="PANTHER" id="PTHR44858:SF1">
    <property type="entry name" value="UDP-N-ACETYLGLUCOSAMINE--PEPTIDE N-ACETYLGLUCOSAMINYLTRANSFERASE SPINDLY-RELATED"/>
    <property type="match status" value="1"/>
</dbReference>
<evidence type="ECO:0000256" key="1">
    <source>
        <dbReference type="ARBA" id="ARBA00022737"/>
    </source>
</evidence>
<dbReference type="OrthoDB" id="9814944at2"/>
<dbReference type="PANTHER" id="PTHR44858">
    <property type="entry name" value="TETRATRICOPEPTIDE REPEAT PROTEIN 6"/>
    <property type="match status" value="1"/>
</dbReference>
<dbReference type="eggNOG" id="COG0457">
    <property type="taxonomic scope" value="Bacteria"/>
</dbReference>
<sequence>MSRHLWVRFPRTIDPAELPGLLADGLPAPLPGAVVAPLDACRRLRGPFTATGQLVRALAPGASAALVERHQVELLSTAPELRAAVDLPRETLTSLAVPAERTRFYSGVRTQRLGHGVVEFVHARLRELGGGPRSLVVRVVDADHTDLEFLAALVRRTDPALLTVVVCDSGEDPGGPLTGVLREHADEIPVPAPPPAPSGLDDLAAATRYVDGDCAVDLPELVAAYHRLPEHVRAELHDRRADALTAGGEPTHALGAVPLHRERGTDPRGAGLEALDEAINHCVDMGFYHATVDFGLRGRALLDPAESFGRWWVFSTKMTTSLLMLRRAGEAEAIYDELIALTDLPRAHMQAAYARAMIHTRHRERRDHLRAKGLIKQAIAFSRLLADEGDNQVFSTVFHQNGLALVEMHLGNLEEALRLVTEGAAWLDRTIEPGTHALHRSVLVHNRAQLLAKLGRTDEALECFDQVIAADPNHPDHYIDRGNLLHALGRDAEALADYDTAIRLGPPFPEAQYNRAELLLDLDEVDAALAVLDHVLDLDPDMVDARVNRAGIHLDRGDLTRARADAEHGLAIDPDNAHLHLVVAQVLAEEDAHAAATAAFDRALAADPDLLGALVGRAASAHELGDNPAALADLDRAVALAPDDPAVRFNRALLHEAAARWDNALADLVVAAESAPDDEDVTSALDRCRTAVCR</sequence>
<keyword evidence="1" id="KW-0677">Repeat</keyword>
<evidence type="ECO:0000313" key="4">
    <source>
        <dbReference type="EMBL" id="EWC63278.1"/>
    </source>
</evidence>